<name>A0ABV6D7Y5_9HYPH</name>
<dbReference type="RefSeq" id="WP_261522122.1">
    <property type="nucleotide sequence ID" value="NZ_JAODNW010000022.1"/>
</dbReference>
<sequence length="48" mass="5412">MSARVRGNRAKLYHWAKVATEIARISPQAEMDIEKVTGIVAEEERRSG</sequence>
<organism evidence="1 2">
    <name type="scientific">Chelativorans intermedius</name>
    <dbReference type="NCBI Taxonomy" id="515947"/>
    <lineage>
        <taxon>Bacteria</taxon>
        <taxon>Pseudomonadati</taxon>
        <taxon>Pseudomonadota</taxon>
        <taxon>Alphaproteobacteria</taxon>
        <taxon>Hyphomicrobiales</taxon>
        <taxon>Phyllobacteriaceae</taxon>
        <taxon>Chelativorans</taxon>
    </lineage>
</organism>
<accession>A0ABV6D7Y5</accession>
<reference evidence="1 2" key="1">
    <citation type="submission" date="2024-09" db="EMBL/GenBank/DDBJ databases">
        <authorList>
            <person name="Sun Q."/>
            <person name="Mori K."/>
        </authorList>
    </citation>
    <scope>NUCLEOTIDE SEQUENCE [LARGE SCALE GENOMIC DNA]</scope>
    <source>
        <strain evidence="1 2">CCM 8543</strain>
    </source>
</reference>
<protein>
    <submittedName>
        <fullName evidence="1">Uncharacterized protein</fullName>
    </submittedName>
</protein>
<gene>
    <name evidence="1" type="ORF">ACFFJ2_10195</name>
</gene>
<evidence type="ECO:0000313" key="1">
    <source>
        <dbReference type="EMBL" id="MFC0208769.1"/>
    </source>
</evidence>
<comment type="caution">
    <text evidence="1">The sequence shown here is derived from an EMBL/GenBank/DDBJ whole genome shotgun (WGS) entry which is preliminary data.</text>
</comment>
<dbReference type="EMBL" id="JBHLXD010000014">
    <property type="protein sequence ID" value="MFC0208769.1"/>
    <property type="molecule type" value="Genomic_DNA"/>
</dbReference>
<keyword evidence="2" id="KW-1185">Reference proteome</keyword>
<proteinExistence type="predicted"/>
<evidence type="ECO:0000313" key="2">
    <source>
        <dbReference type="Proteomes" id="UP001589755"/>
    </source>
</evidence>
<dbReference type="Proteomes" id="UP001589755">
    <property type="component" value="Unassembled WGS sequence"/>
</dbReference>